<dbReference type="PANTHER" id="PTHR31105">
    <property type="entry name" value="EXTRA-LARGE G-PROTEIN-LIKE"/>
    <property type="match status" value="1"/>
</dbReference>
<feature type="compositionally biased region" description="Polar residues" evidence="1">
    <location>
        <begin position="141"/>
        <end position="153"/>
    </location>
</feature>
<feature type="compositionally biased region" description="Basic and acidic residues" evidence="1">
    <location>
        <begin position="154"/>
        <end position="166"/>
    </location>
</feature>
<reference evidence="4" key="1">
    <citation type="journal article" date="2023" name="Nat. Commun.">
        <title>Diploid and tetraploid genomes of Acorus and the evolution of monocots.</title>
        <authorList>
            <person name="Ma L."/>
            <person name="Liu K.W."/>
            <person name="Li Z."/>
            <person name="Hsiao Y.Y."/>
            <person name="Qi Y."/>
            <person name="Fu T."/>
            <person name="Tang G.D."/>
            <person name="Zhang D."/>
            <person name="Sun W.H."/>
            <person name="Liu D.K."/>
            <person name="Li Y."/>
            <person name="Chen G.Z."/>
            <person name="Liu X.D."/>
            <person name="Liao X.Y."/>
            <person name="Jiang Y.T."/>
            <person name="Yu X."/>
            <person name="Hao Y."/>
            <person name="Huang J."/>
            <person name="Zhao X.W."/>
            <person name="Ke S."/>
            <person name="Chen Y.Y."/>
            <person name="Wu W.L."/>
            <person name="Hsu J.L."/>
            <person name="Lin Y.F."/>
            <person name="Huang M.D."/>
            <person name="Li C.Y."/>
            <person name="Huang L."/>
            <person name="Wang Z.W."/>
            <person name="Zhao X."/>
            <person name="Zhong W.Y."/>
            <person name="Peng D.H."/>
            <person name="Ahmad S."/>
            <person name="Lan S."/>
            <person name="Zhang J.S."/>
            <person name="Tsai W.C."/>
            <person name="Van de Peer Y."/>
            <person name="Liu Z.J."/>
        </authorList>
    </citation>
    <scope>NUCLEOTIDE SEQUENCE</scope>
    <source>
        <strain evidence="4">CP</strain>
    </source>
</reference>
<dbReference type="Pfam" id="PF11331">
    <property type="entry name" value="Zn_ribbon_12"/>
    <property type="match status" value="1"/>
</dbReference>
<evidence type="ECO:0000259" key="3">
    <source>
        <dbReference type="Pfam" id="PF22910"/>
    </source>
</evidence>
<evidence type="ECO:0008006" key="6">
    <source>
        <dbReference type="Google" id="ProtNLM"/>
    </source>
</evidence>
<evidence type="ECO:0000259" key="2">
    <source>
        <dbReference type="Pfam" id="PF11331"/>
    </source>
</evidence>
<gene>
    <name evidence="4" type="primary">Y-1</name>
    <name evidence="4" type="ORF">QJS10_CPB20g02059</name>
</gene>
<keyword evidence="5" id="KW-1185">Reference proteome</keyword>
<dbReference type="InterPro" id="IPR055126">
    <property type="entry name" value="EDR4-like_N"/>
</dbReference>
<dbReference type="AlphaFoldDB" id="A0AAV9CAY1"/>
<protein>
    <recommendedName>
        <fullName evidence="6">Zinc-ribbon domain-containing protein</fullName>
    </recommendedName>
</protein>
<feature type="domain" description="Probable zinc-ribbon" evidence="2">
    <location>
        <begin position="480"/>
        <end position="523"/>
    </location>
</feature>
<feature type="compositionally biased region" description="Basic and acidic residues" evidence="1">
    <location>
        <begin position="220"/>
        <end position="232"/>
    </location>
</feature>
<sequence length="898" mass="100478">MADGAKVRVVRCPKCEKLLPELADFTVYRCGGCDTTLQAKKQISAMDASVERSDAEKVKSCESVESCSEEREVPFETDSECGKVEFISKEKSLLEKIESSDANMLKKGNIEFSEERNGSFNNSIGNGTVCRDGKYRRPSKAPQNLDLNMNSSIREVDSPRQLERQKLQQTLSRRAEEREDSSGPRRNTRAILEGARFSPYPDEGPSNRQPYSDHGQGNVERGKNQRFDGTDRIEHLEQDRADLLRKLDELRDQLSRSSEISDKPKDRVPANGRRVTTNLYDGRGMHGSPYFNEKPIPSMNQFGMDTQRSYPPMHMQNESLGFRKPLGAQVPGRHPHPLHQYAHGEPRDYVYAPYMKVEPDPLMPYTHDPFYHQPSCSCIHCVNKHWQAPPQLLPTMFGDQRFPYYPNNHALYHVDSSGMLASQKYSHVGSASTSLHSRKPQPPTRVLREVSSDVGGFRRSHPQRVVFPRQHKRGCQSVVGGAPFIVCTNCFELLQLPQNLLQMEKVQRKLRCGGCFQLISFTLKDKKLIVSSMLQAKHAASEIYDTSGEVIREGYGYHDNISQDFVSSHSGDDINSTYNIQATDDKLVVSSVPTRTETEPNMTGSEKLSSSASDGSLDSTMFQRDVPSSTELPLKAEINSPSSGVPLHEHFGYSSNAVVSKTGKGRRIKHSDQEKIVSMNGTLRQTSVKDMAMATNMLLPVDEYDDHNSSQSSGEVVKEEDHPRVSKGGDSFFAGLIKKSFRDFSKSIQTLESGKTKVTINGCPLSDRLIRKAEKQAGPIHPGDYWYDYRAGFWGIMGHPCLGIIPPFIEEFNYPMPKNCAGGDTGILVNGRELHQKDLHLLVGRGLPETRNKAYTVEISGKILDDDTGEELNSLGKLAPTIEKVKHGFGMRVPRALA</sequence>
<accession>A0AAV9CAY1</accession>
<dbReference type="EMBL" id="JAUJYO010000020">
    <property type="protein sequence ID" value="KAK1286228.1"/>
    <property type="molecule type" value="Genomic_DNA"/>
</dbReference>
<organism evidence="4 5">
    <name type="scientific">Acorus calamus</name>
    <name type="common">Sweet flag</name>
    <dbReference type="NCBI Taxonomy" id="4465"/>
    <lineage>
        <taxon>Eukaryota</taxon>
        <taxon>Viridiplantae</taxon>
        <taxon>Streptophyta</taxon>
        <taxon>Embryophyta</taxon>
        <taxon>Tracheophyta</taxon>
        <taxon>Spermatophyta</taxon>
        <taxon>Magnoliopsida</taxon>
        <taxon>Liliopsida</taxon>
        <taxon>Acoraceae</taxon>
        <taxon>Acorus</taxon>
    </lineage>
</organism>
<feature type="compositionally biased region" description="Polar residues" evidence="1">
    <location>
        <begin position="591"/>
        <end position="603"/>
    </location>
</feature>
<dbReference type="InterPro" id="IPR021480">
    <property type="entry name" value="Zinc_ribbon_12"/>
</dbReference>
<dbReference type="Pfam" id="PF22910">
    <property type="entry name" value="EDR4-like_1st"/>
    <property type="match status" value="1"/>
</dbReference>
<feature type="region of interest" description="Disordered" evidence="1">
    <location>
        <begin position="253"/>
        <end position="296"/>
    </location>
</feature>
<proteinExistence type="predicted"/>
<feature type="compositionally biased region" description="Basic and acidic residues" evidence="1">
    <location>
        <begin position="173"/>
        <end position="183"/>
    </location>
</feature>
<feature type="compositionally biased region" description="Low complexity" evidence="1">
    <location>
        <begin position="604"/>
        <end position="619"/>
    </location>
</feature>
<evidence type="ECO:0000313" key="5">
    <source>
        <dbReference type="Proteomes" id="UP001180020"/>
    </source>
</evidence>
<dbReference type="PANTHER" id="PTHR31105:SF42">
    <property type="entry name" value="OS02G0258300 PROTEIN"/>
    <property type="match status" value="1"/>
</dbReference>
<dbReference type="InterPro" id="IPR040244">
    <property type="entry name" value="EDR4-like"/>
</dbReference>
<reference evidence="4" key="2">
    <citation type="submission" date="2023-06" db="EMBL/GenBank/DDBJ databases">
        <authorList>
            <person name="Ma L."/>
            <person name="Liu K.-W."/>
            <person name="Li Z."/>
            <person name="Hsiao Y.-Y."/>
            <person name="Qi Y."/>
            <person name="Fu T."/>
            <person name="Tang G."/>
            <person name="Zhang D."/>
            <person name="Sun W.-H."/>
            <person name="Liu D.-K."/>
            <person name="Li Y."/>
            <person name="Chen G.-Z."/>
            <person name="Liu X.-D."/>
            <person name="Liao X.-Y."/>
            <person name="Jiang Y.-T."/>
            <person name="Yu X."/>
            <person name="Hao Y."/>
            <person name="Huang J."/>
            <person name="Zhao X.-W."/>
            <person name="Ke S."/>
            <person name="Chen Y.-Y."/>
            <person name="Wu W.-L."/>
            <person name="Hsu J.-L."/>
            <person name="Lin Y.-F."/>
            <person name="Huang M.-D."/>
            <person name="Li C.-Y."/>
            <person name="Huang L."/>
            <person name="Wang Z.-W."/>
            <person name="Zhao X."/>
            <person name="Zhong W.-Y."/>
            <person name="Peng D.-H."/>
            <person name="Ahmad S."/>
            <person name="Lan S."/>
            <person name="Zhang J.-S."/>
            <person name="Tsai W.-C."/>
            <person name="Van De Peer Y."/>
            <person name="Liu Z.-J."/>
        </authorList>
    </citation>
    <scope>NUCLEOTIDE SEQUENCE</scope>
    <source>
        <strain evidence="4">CP</strain>
        <tissue evidence="4">Leaves</tissue>
    </source>
</reference>
<evidence type="ECO:0000313" key="4">
    <source>
        <dbReference type="EMBL" id="KAK1286228.1"/>
    </source>
</evidence>
<feature type="region of interest" description="Disordered" evidence="1">
    <location>
        <begin position="591"/>
        <end position="625"/>
    </location>
</feature>
<dbReference type="GO" id="GO:1900150">
    <property type="term" value="P:regulation of defense response to fungus"/>
    <property type="evidence" value="ECO:0007669"/>
    <property type="project" value="InterPro"/>
</dbReference>
<evidence type="ECO:0000256" key="1">
    <source>
        <dbReference type="SAM" id="MobiDB-lite"/>
    </source>
</evidence>
<dbReference type="Proteomes" id="UP001180020">
    <property type="component" value="Unassembled WGS sequence"/>
</dbReference>
<comment type="caution">
    <text evidence="4">The sequence shown here is derived from an EMBL/GenBank/DDBJ whole genome shotgun (WGS) entry which is preliminary data.</text>
</comment>
<feature type="region of interest" description="Disordered" evidence="1">
    <location>
        <begin position="115"/>
        <end position="232"/>
    </location>
</feature>
<name>A0AAV9CAY1_ACOCL</name>
<feature type="domain" description="Enhanced disease resistance 4-like N-terminal" evidence="3">
    <location>
        <begin position="6"/>
        <end position="39"/>
    </location>
</feature>
<feature type="region of interest" description="Disordered" evidence="1">
    <location>
        <begin position="705"/>
        <end position="724"/>
    </location>
</feature>
<feature type="compositionally biased region" description="Basic and acidic residues" evidence="1">
    <location>
        <begin position="253"/>
        <end position="268"/>
    </location>
</feature>